<keyword evidence="3" id="KW-0966">Cell projection</keyword>
<comment type="similarity">
    <text evidence="1">Belongs to the type III secretion exporter family.</text>
</comment>
<proteinExistence type="inferred from homology"/>
<dbReference type="InterPro" id="IPR029025">
    <property type="entry name" value="T3SS_substrate_exporter_C"/>
</dbReference>
<dbReference type="Pfam" id="PF01312">
    <property type="entry name" value="Bac_export_2"/>
    <property type="match status" value="1"/>
</dbReference>
<dbReference type="InterPro" id="IPR006135">
    <property type="entry name" value="T3SS_substrate_exporter"/>
</dbReference>
<keyword evidence="4" id="KW-1185">Reference proteome</keyword>
<feature type="region of interest" description="Disordered" evidence="2">
    <location>
        <begin position="102"/>
        <end position="123"/>
    </location>
</feature>
<gene>
    <name evidence="3" type="ORF">AUP43_09280</name>
</gene>
<reference evidence="3 4" key="1">
    <citation type="submission" date="2015-12" db="EMBL/GenBank/DDBJ databases">
        <title>Genome sequence of Oceanibaculum pacificum MCCC 1A02656.</title>
        <authorList>
            <person name="Lu L."/>
            <person name="Lai Q."/>
            <person name="Shao Z."/>
            <person name="Qian P."/>
        </authorList>
    </citation>
    <scope>NUCLEOTIDE SEQUENCE [LARGE SCALE GENOMIC DNA]</scope>
    <source>
        <strain evidence="3 4">MCCC 1A02656</strain>
    </source>
</reference>
<keyword evidence="3" id="KW-0969">Cilium</keyword>
<dbReference type="AlphaFoldDB" id="A0A154W3E3"/>
<comment type="caution">
    <text evidence="3">The sequence shown here is derived from an EMBL/GenBank/DDBJ whole genome shotgun (WGS) entry which is preliminary data.</text>
</comment>
<feature type="compositionally biased region" description="Polar residues" evidence="2">
    <location>
        <begin position="113"/>
        <end position="123"/>
    </location>
</feature>
<dbReference type="GO" id="GO:0009306">
    <property type="term" value="P:protein secretion"/>
    <property type="evidence" value="ECO:0007669"/>
    <property type="project" value="InterPro"/>
</dbReference>
<keyword evidence="3" id="KW-0282">Flagellum</keyword>
<dbReference type="PANTHER" id="PTHR30531:SF12">
    <property type="entry name" value="FLAGELLAR BIOSYNTHETIC PROTEIN FLHB"/>
    <property type="match status" value="1"/>
</dbReference>
<protein>
    <submittedName>
        <fullName evidence="3">Flagellar protein FhlB</fullName>
    </submittedName>
</protein>
<evidence type="ECO:0000256" key="1">
    <source>
        <dbReference type="ARBA" id="ARBA00010690"/>
    </source>
</evidence>
<evidence type="ECO:0000256" key="2">
    <source>
        <dbReference type="SAM" id="MobiDB-lite"/>
    </source>
</evidence>
<dbReference type="GO" id="GO:0005886">
    <property type="term" value="C:plasma membrane"/>
    <property type="evidence" value="ECO:0007669"/>
    <property type="project" value="TreeGrafter"/>
</dbReference>
<evidence type="ECO:0000313" key="3">
    <source>
        <dbReference type="EMBL" id="KZD07979.1"/>
    </source>
</evidence>
<organism evidence="3 4">
    <name type="scientific">Oceanibaculum pacificum</name>
    <dbReference type="NCBI Taxonomy" id="580166"/>
    <lineage>
        <taxon>Bacteria</taxon>
        <taxon>Pseudomonadati</taxon>
        <taxon>Pseudomonadota</taxon>
        <taxon>Alphaproteobacteria</taxon>
        <taxon>Rhodospirillales</taxon>
        <taxon>Oceanibaculaceae</taxon>
        <taxon>Oceanibaculum</taxon>
    </lineage>
</organism>
<dbReference type="STRING" id="580166.AUP43_09280"/>
<dbReference type="EMBL" id="LPXN01000109">
    <property type="protein sequence ID" value="KZD07979.1"/>
    <property type="molecule type" value="Genomic_DNA"/>
</dbReference>
<dbReference type="PANTHER" id="PTHR30531">
    <property type="entry name" value="FLAGELLAR BIOSYNTHETIC PROTEIN FLHB"/>
    <property type="match status" value="1"/>
</dbReference>
<sequence>MDTPQAASGRPQPSADRQIAVAISHEPGAEKAPVVVAQGYGAVAEKILRLAFDHDVKVRRDPDLAQVLMAVEMDQEIPVEAFAAVAEILSYVYRANARIATEGEPAHEDDEPNTLNAWTQGAS</sequence>
<dbReference type="SUPFAM" id="SSF160544">
    <property type="entry name" value="EscU C-terminal domain-like"/>
    <property type="match status" value="1"/>
</dbReference>
<dbReference type="Gene3D" id="3.40.1690.10">
    <property type="entry name" value="secretion proteins EscU"/>
    <property type="match status" value="1"/>
</dbReference>
<dbReference type="Proteomes" id="UP000076400">
    <property type="component" value="Unassembled WGS sequence"/>
</dbReference>
<evidence type="ECO:0000313" key="4">
    <source>
        <dbReference type="Proteomes" id="UP000076400"/>
    </source>
</evidence>
<name>A0A154W3E3_9PROT</name>
<accession>A0A154W3E3</accession>